<sequence>MEKRQNAHKEGLIWMTEAFQYPKDLNLAVIRGTKNWNRQGFQFFAGIGLAGRQDEAIGFVPLIGAELARSGKMKPII</sequence>
<comment type="caution">
    <text evidence="1">The sequence shown here is derived from an EMBL/GenBank/DDBJ whole genome shotgun (WGS) entry which is preliminary data.</text>
</comment>
<protein>
    <submittedName>
        <fullName evidence="1">Uncharacterized protein</fullName>
    </submittedName>
</protein>
<gene>
    <name evidence="1" type="ORF">C6P37_14190</name>
</gene>
<dbReference type="RefSeq" id="WP_276644387.1">
    <property type="nucleotide sequence ID" value="NZ_QEWE01000029.1"/>
</dbReference>
<proteinExistence type="predicted"/>
<organism evidence="1 2">
    <name type="scientific">Caldibacillus debilis</name>
    <dbReference type="NCBI Taxonomy" id="301148"/>
    <lineage>
        <taxon>Bacteria</taxon>
        <taxon>Bacillati</taxon>
        <taxon>Bacillota</taxon>
        <taxon>Bacilli</taxon>
        <taxon>Bacillales</taxon>
        <taxon>Bacillaceae</taxon>
        <taxon>Caldibacillus</taxon>
    </lineage>
</organism>
<evidence type="ECO:0000313" key="1">
    <source>
        <dbReference type="EMBL" id="REJ25889.1"/>
    </source>
</evidence>
<accession>A0A3E0K0D4</accession>
<dbReference type="AlphaFoldDB" id="A0A3E0K0D4"/>
<dbReference type="Proteomes" id="UP000257014">
    <property type="component" value="Unassembled WGS sequence"/>
</dbReference>
<reference evidence="1 2" key="1">
    <citation type="submission" date="2018-03" db="EMBL/GenBank/DDBJ databases">
        <authorList>
            <person name="Keele B.F."/>
        </authorList>
    </citation>
    <scope>NUCLEOTIDE SEQUENCE [LARGE SCALE GENOMIC DNA]</scope>
    <source>
        <strain evidence="1">ZCTH4_d</strain>
    </source>
</reference>
<dbReference type="EMBL" id="QEWE01000029">
    <property type="protein sequence ID" value="REJ25889.1"/>
    <property type="molecule type" value="Genomic_DNA"/>
</dbReference>
<name>A0A3E0K0D4_9BACI</name>
<evidence type="ECO:0000313" key="2">
    <source>
        <dbReference type="Proteomes" id="UP000257014"/>
    </source>
</evidence>